<dbReference type="SUPFAM" id="SSF54427">
    <property type="entry name" value="NTF2-like"/>
    <property type="match status" value="1"/>
</dbReference>
<dbReference type="PANTHER" id="PTHR33747">
    <property type="entry name" value="UPF0225 PROTEIN SCO1677"/>
    <property type="match status" value="1"/>
</dbReference>
<protein>
    <recommendedName>
        <fullName evidence="2">UPF0225 protein SAMN02982996_00730</fullName>
    </recommendedName>
</protein>
<proteinExistence type="inferred from homology"/>
<evidence type="ECO:0000256" key="1">
    <source>
        <dbReference type="ARBA" id="ARBA00010839"/>
    </source>
</evidence>
<sequence length="155" mass="17572">MSECCFCGNQQPFSRCCKPYIQGVKAAPSPESLMRSRYSAYVQQDIDYLIATWHPTCQAENFRADIAATCSNTEWRGLNVLATSAGKAADEGFVEFAARYADKDTPHRNVLMRERSRFLRHHDRWYYVDGVHLPTGRNEACPCGSGKKYKKCCGQ</sequence>
<dbReference type="Gene3D" id="3.10.450.50">
    <property type="match status" value="1"/>
</dbReference>
<dbReference type="GeneID" id="97763656"/>
<accession>A0A1H3XQ48</accession>
<dbReference type="EMBL" id="FNQS01000002">
    <property type="protein sequence ID" value="SEA01499.1"/>
    <property type="molecule type" value="Genomic_DNA"/>
</dbReference>
<dbReference type="Proteomes" id="UP000187280">
    <property type="component" value="Unassembled WGS sequence"/>
</dbReference>
<gene>
    <name evidence="4" type="ORF">SAMN02982996_00730</name>
</gene>
<dbReference type="InterPro" id="IPR023006">
    <property type="entry name" value="YchJ-like"/>
</dbReference>
<dbReference type="Pfam" id="PF17775">
    <property type="entry name" value="YchJ_M-like"/>
    <property type="match status" value="1"/>
</dbReference>
<keyword evidence="5" id="KW-1185">Reference proteome</keyword>
<dbReference type="Pfam" id="PF02810">
    <property type="entry name" value="SEC-C"/>
    <property type="match status" value="1"/>
</dbReference>
<reference evidence="4 5" key="1">
    <citation type="submission" date="2016-10" db="EMBL/GenBank/DDBJ databases">
        <authorList>
            <person name="de Groot N.N."/>
        </authorList>
    </citation>
    <scope>NUCLEOTIDE SEQUENCE [LARGE SCALE GENOMIC DNA]</scope>
    <source>
        <strain evidence="4 5">ATCC 29281</strain>
    </source>
</reference>
<dbReference type="AlphaFoldDB" id="A0A1H3XQ48"/>
<dbReference type="eggNOG" id="COG3012">
    <property type="taxonomic scope" value="Bacteria"/>
</dbReference>
<evidence type="ECO:0000256" key="2">
    <source>
        <dbReference type="HAMAP-Rule" id="MF_00612"/>
    </source>
</evidence>
<name>A0A1H3XQ48_9GAMM</name>
<evidence type="ECO:0000313" key="5">
    <source>
        <dbReference type="Proteomes" id="UP000187280"/>
    </source>
</evidence>
<dbReference type="HAMAP" id="MF_00612">
    <property type="entry name" value="UPF0225"/>
    <property type="match status" value="1"/>
</dbReference>
<dbReference type="RefSeq" id="WP_026742449.1">
    <property type="nucleotide sequence ID" value="NZ_FNQS01000002.1"/>
</dbReference>
<organism evidence="4 5">
    <name type="scientific">Lonsdalea quercina</name>
    <dbReference type="NCBI Taxonomy" id="71657"/>
    <lineage>
        <taxon>Bacteria</taxon>
        <taxon>Pseudomonadati</taxon>
        <taxon>Pseudomonadota</taxon>
        <taxon>Gammaproteobacteria</taxon>
        <taxon>Enterobacterales</taxon>
        <taxon>Pectobacteriaceae</taxon>
        <taxon>Lonsdalea</taxon>
    </lineage>
</organism>
<dbReference type="SUPFAM" id="SSF103642">
    <property type="entry name" value="Sec-C motif"/>
    <property type="match status" value="1"/>
</dbReference>
<dbReference type="InterPro" id="IPR004027">
    <property type="entry name" value="SEC_C_motif"/>
</dbReference>
<evidence type="ECO:0000259" key="3">
    <source>
        <dbReference type="Pfam" id="PF17775"/>
    </source>
</evidence>
<dbReference type="STRING" id="71657.SAMN02982996_00730"/>
<dbReference type="InterPro" id="IPR048469">
    <property type="entry name" value="YchJ-like_M"/>
</dbReference>
<dbReference type="InterPro" id="IPR032710">
    <property type="entry name" value="NTF2-like_dom_sf"/>
</dbReference>
<comment type="similarity">
    <text evidence="1 2">Belongs to the UPF0225 family.</text>
</comment>
<dbReference type="NCBIfam" id="NF002449">
    <property type="entry name" value="PRK01617.1"/>
    <property type="match status" value="1"/>
</dbReference>
<dbReference type="PANTHER" id="PTHR33747:SF1">
    <property type="entry name" value="ADENYLATE CYCLASE-ASSOCIATED CAP C-TERMINAL DOMAIN-CONTAINING PROTEIN"/>
    <property type="match status" value="1"/>
</dbReference>
<evidence type="ECO:0000313" key="4">
    <source>
        <dbReference type="EMBL" id="SEA01499.1"/>
    </source>
</evidence>
<feature type="domain" description="YchJ-like middle NTF2-like" evidence="3">
    <location>
        <begin position="29"/>
        <end position="130"/>
    </location>
</feature>